<dbReference type="InterPro" id="IPR020610">
    <property type="entry name" value="Thiolase_AS"/>
</dbReference>
<comment type="subcellular location">
    <subcellularLocation>
        <location evidence="1">Peroxisome</location>
    </subcellularLocation>
</comment>
<name>A0A9P6MDU7_9FUNG</name>
<dbReference type="PROSITE" id="PS00099">
    <property type="entry name" value="THIOLASE_3"/>
    <property type="match status" value="1"/>
</dbReference>
<dbReference type="PANTHER" id="PTHR43853">
    <property type="entry name" value="3-KETOACYL-COA THIOLASE, PEROXISOMAL"/>
    <property type="match status" value="1"/>
</dbReference>
<dbReference type="AlphaFoldDB" id="A0A9P6MDU7"/>
<evidence type="ECO:0000313" key="15">
    <source>
        <dbReference type="EMBL" id="KAF9993483.1"/>
    </source>
</evidence>
<dbReference type="InterPro" id="IPR002155">
    <property type="entry name" value="Thiolase"/>
</dbReference>
<keyword evidence="5" id="KW-0276">Fatty acid metabolism</keyword>
<evidence type="ECO:0000256" key="9">
    <source>
        <dbReference type="ARBA" id="ARBA00023315"/>
    </source>
</evidence>
<keyword evidence="8" id="KW-0576">Peroxisome</keyword>
<comment type="pathway">
    <text evidence="2">Lipid metabolism; fatty acid metabolism.</text>
</comment>
<dbReference type="Pfam" id="PF02803">
    <property type="entry name" value="Thiolase_C"/>
    <property type="match status" value="1"/>
</dbReference>
<evidence type="ECO:0000256" key="8">
    <source>
        <dbReference type="ARBA" id="ARBA00023140"/>
    </source>
</evidence>
<evidence type="ECO:0000256" key="11">
    <source>
        <dbReference type="ARBA" id="ARBA00047605"/>
    </source>
</evidence>
<dbReference type="Gene3D" id="3.40.47.10">
    <property type="match status" value="4"/>
</dbReference>
<evidence type="ECO:0000256" key="4">
    <source>
        <dbReference type="ARBA" id="ARBA00022679"/>
    </source>
</evidence>
<evidence type="ECO:0000256" key="10">
    <source>
        <dbReference type="ARBA" id="ARBA00024073"/>
    </source>
</evidence>
<dbReference type="InterPro" id="IPR050215">
    <property type="entry name" value="Thiolase-like_sf_Thiolase"/>
</dbReference>
<dbReference type="InterPro" id="IPR020616">
    <property type="entry name" value="Thiolase_N"/>
</dbReference>
<proteinExistence type="inferred from homology"/>
<comment type="catalytic activity">
    <reaction evidence="11">
        <text>an acyl-CoA + acetyl-CoA = a 3-oxoacyl-CoA + CoA</text>
        <dbReference type="Rhea" id="RHEA:21564"/>
        <dbReference type="ChEBI" id="CHEBI:57287"/>
        <dbReference type="ChEBI" id="CHEBI:57288"/>
        <dbReference type="ChEBI" id="CHEBI:58342"/>
        <dbReference type="ChEBI" id="CHEBI:90726"/>
        <dbReference type="EC" id="2.3.1.16"/>
    </reaction>
</comment>
<evidence type="ECO:0000313" key="16">
    <source>
        <dbReference type="Proteomes" id="UP000703661"/>
    </source>
</evidence>
<dbReference type="CDD" id="cd00751">
    <property type="entry name" value="thiolase"/>
    <property type="match status" value="1"/>
</dbReference>
<keyword evidence="16" id="KW-1185">Reference proteome</keyword>
<dbReference type="Pfam" id="PF00108">
    <property type="entry name" value="Thiolase_N"/>
    <property type="match status" value="1"/>
</dbReference>
<comment type="similarity">
    <text evidence="3 12">Belongs to the thiolase-like superfamily. Thiolase family.</text>
</comment>
<evidence type="ECO:0000256" key="12">
    <source>
        <dbReference type="RuleBase" id="RU003557"/>
    </source>
</evidence>
<evidence type="ECO:0000259" key="14">
    <source>
        <dbReference type="Pfam" id="PF02803"/>
    </source>
</evidence>
<dbReference type="GO" id="GO:0010124">
    <property type="term" value="P:phenylacetate catabolic process"/>
    <property type="evidence" value="ECO:0007669"/>
    <property type="project" value="TreeGrafter"/>
</dbReference>
<feature type="domain" description="Thiolase N-terminal" evidence="13">
    <location>
        <begin position="1"/>
        <end position="52"/>
    </location>
</feature>
<reference evidence="15" key="1">
    <citation type="journal article" date="2020" name="Fungal Divers.">
        <title>Resolving the Mortierellaceae phylogeny through synthesis of multi-gene phylogenetics and phylogenomics.</title>
        <authorList>
            <person name="Vandepol N."/>
            <person name="Liber J."/>
            <person name="Desiro A."/>
            <person name="Na H."/>
            <person name="Kennedy M."/>
            <person name="Barry K."/>
            <person name="Grigoriev I.V."/>
            <person name="Miller A.N."/>
            <person name="O'Donnell K."/>
            <person name="Stajich J.E."/>
            <person name="Bonito G."/>
        </authorList>
    </citation>
    <scope>NUCLEOTIDE SEQUENCE</scope>
    <source>
        <strain evidence="15">NRRL 2769</strain>
    </source>
</reference>
<keyword evidence="7" id="KW-0443">Lipid metabolism</keyword>
<keyword evidence="4 12" id="KW-0808">Transferase</keyword>
<dbReference type="Proteomes" id="UP000703661">
    <property type="component" value="Unassembled WGS sequence"/>
</dbReference>
<dbReference type="PROSITE" id="PS00737">
    <property type="entry name" value="THIOLASE_2"/>
    <property type="match status" value="1"/>
</dbReference>
<evidence type="ECO:0000256" key="5">
    <source>
        <dbReference type="ARBA" id="ARBA00022832"/>
    </source>
</evidence>
<evidence type="ECO:0000256" key="3">
    <source>
        <dbReference type="ARBA" id="ARBA00010982"/>
    </source>
</evidence>
<dbReference type="InterPro" id="IPR020617">
    <property type="entry name" value="Thiolase_C"/>
</dbReference>
<evidence type="ECO:0000259" key="13">
    <source>
        <dbReference type="Pfam" id="PF00108"/>
    </source>
</evidence>
<keyword evidence="6" id="KW-0809">Transit peptide</keyword>
<dbReference type="SUPFAM" id="SSF53901">
    <property type="entry name" value="Thiolase-like"/>
    <property type="match status" value="2"/>
</dbReference>
<dbReference type="GO" id="GO:0005777">
    <property type="term" value="C:peroxisome"/>
    <property type="evidence" value="ECO:0007669"/>
    <property type="project" value="UniProtKB-SubCell"/>
</dbReference>
<dbReference type="InterPro" id="IPR016039">
    <property type="entry name" value="Thiolase-like"/>
</dbReference>
<gene>
    <name evidence="15" type="primary">ACAA1</name>
    <name evidence="15" type="ORF">BGZ80_008132</name>
</gene>
<organism evidence="15 16">
    <name type="scientific">Entomortierella chlamydospora</name>
    <dbReference type="NCBI Taxonomy" id="101097"/>
    <lineage>
        <taxon>Eukaryota</taxon>
        <taxon>Fungi</taxon>
        <taxon>Fungi incertae sedis</taxon>
        <taxon>Mucoromycota</taxon>
        <taxon>Mortierellomycotina</taxon>
        <taxon>Mortierellomycetes</taxon>
        <taxon>Mortierellales</taxon>
        <taxon>Mortierellaceae</taxon>
        <taxon>Entomortierella</taxon>
    </lineage>
</organism>
<dbReference type="InterPro" id="IPR020613">
    <property type="entry name" value="Thiolase_CS"/>
</dbReference>
<feature type="domain" description="Thiolase C-terminal" evidence="14">
    <location>
        <begin position="82"/>
        <end position="202"/>
    </location>
</feature>
<dbReference type="EMBL" id="JAAAID010004315">
    <property type="protein sequence ID" value="KAF9993483.1"/>
    <property type="molecule type" value="Genomic_DNA"/>
</dbReference>
<protein>
    <recommendedName>
        <fullName evidence="10">acetyl-CoA C-acyltransferase</fullName>
        <ecNumber evidence="10">2.3.1.16</ecNumber>
    </recommendedName>
</protein>
<sequence>ITSENVASDFNVTREKQDKFAALSFQKAAKAQAEGKFDSEIVPVKTIIKDADGNEKEIIVSDGAAAVLLMKRKTAEKLGLPIQGKYIASAVVGCPPRIMGVGPAVAIPAVCKKAGVEIKDIDIFELNEAFASQAVYSIEKCGLDINKVNPVGGAIAMGHPLGCTGARQIATILPELKRQGKKLGLTTMCIGTGMGMGCIIERE</sequence>
<accession>A0A9P6MDU7</accession>
<dbReference type="GO" id="GO:0006635">
    <property type="term" value="P:fatty acid beta-oxidation"/>
    <property type="evidence" value="ECO:0007669"/>
    <property type="project" value="TreeGrafter"/>
</dbReference>
<evidence type="ECO:0000256" key="1">
    <source>
        <dbReference type="ARBA" id="ARBA00004275"/>
    </source>
</evidence>
<dbReference type="GO" id="GO:0003988">
    <property type="term" value="F:acetyl-CoA C-acyltransferase activity"/>
    <property type="evidence" value="ECO:0007669"/>
    <property type="project" value="UniProtKB-EC"/>
</dbReference>
<feature type="non-terminal residue" evidence="15">
    <location>
        <position position="1"/>
    </location>
</feature>
<evidence type="ECO:0000256" key="2">
    <source>
        <dbReference type="ARBA" id="ARBA00004872"/>
    </source>
</evidence>
<dbReference type="EC" id="2.3.1.16" evidence="10"/>
<dbReference type="PANTHER" id="PTHR43853:SF8">
    <property type="entry name" value="3-KETOACYL-COA THIOLASE, PEROXISOMAL"/>
    <property type="match status" value="1"/>
</dbReference>
<evidence type="ECO:0000256" key="7">
    <source>
        <dbReference type="ARBA" id="ARBA00023098"/>
    </source>
</evidence>
<evidence type="ECO:0000256" key="6">
    <source>
        <dbReference type="ARBA" id="ARBA00022946"/>
    </source>
</evidence>
<comment type="caution">
    <text evidence="15">The sequence shown here is derived from an EMBL/GenBank/DDBJ whole genome shotgun (WGS) entry which is preliminary data.</text>
</comment>
<keyword evidence="9 12" id="KW-0012">Acyltransferase</keyword>